<dbReference type="InterPro" id="IPR008984">
    <property type="entry name" value="SMAD_FHA_dom_sf"/>
</dbReference>
<dbReference type="Proteomes" id="UP001589627">
    <property type="component" value="Unassembled WGS sequence"/>
</dbReference>
<reference evidence="4 5" key="1">
    <citation type="submission" date="2024-09" db="EMBL/GenBank/DDBJ databases">
        <authorList>
            <person name="Sun Q."/>
            <person name="Mori K."/>
        </authorList>
    </citation>
    <scope>NUCLEOTIDE SEQUENCE [LARGE SCALE GENOMIC DNA]</scope>
    <source>
        <strain evidence="4 5">TBRC 0563</strain>
    </source>
</reference>
<feature type="region of interest" description="Disordered" evidence="2">
    <location>
        <begin position="1"/>
        <end position="25"/>
    </location>
</feature>
<feature type="domain" description="FHA" evidence="3">
    <location>
        <begin position="51"/>
        <end position="102"/>
    </location>
</feature>
<proteinExistence type="predicted"/>
<comment type="caution">
    <text evidence="4">The sequence shown here is derived from an EMBL/GenBank/DDBJ whole genome shotgun (WGS) entry which is preliminary data.</text>
</comment>
<protein>
    <recommendedName>
        <fullName evidence="3">FHA domain-containing protein</fullName>
    </recommendedName>
</protein>
<gene>
    <name evidence="4" type="ORF">ACFFNX_45320</name>
</gene>
<accession>A0ABV5YXG5</accession>
<evidence type="ECO:0000256" key="1">
    <source>
        <dbReference type="ARBA" id="ARBA00022553"/>
    </source>
</evidence>
<organism evidence="4 5">
    <name type="scientific">Actinoallomurus acaciae</name>
    <dbReference type="NCBI Taxonomy" id="502577"/>
    <lineage>
        <taxon>Bacteria</taxon>
        <taxon>Bacillati</taxon>
        <taxon>Actinomycetota</taxon>
        <taxon>Actinomycetes</taxon>
        <taxon>Streptosporangiales</taxon>
        <taxon>Thermomonosporaceae</taxon>
        <taxon>Actinoallomurus</taxon>
    </lineage>
</organism>
<name>A0ABV5YXG5_9ACTN</name>
<evidence type="ECO:0000313" key="4">
    <source>
        <dbReference type="EMBL" id="MFB9839388.1"/>
    </source>
</evidence>
<evidence type="ECO:0000256" key="2">
    <source>
        <dbReference type="SAM" id="MobiDB-lite"/>
    </source>
</evidence>
<evidence type="ECO:0000259" key="3">
    <source>
        <dbReference type="PROSITE" id="PS50006"/>
    </source>
</evidence>
<keyword evidence="1" id="KW-0597">Phosphoprotein</keyword>
<dbReference type="PROSITE" id="PS50006">
    <property type="entry name" value="FHA_DOMAIN"/>
    <property type="match status" value="1"/>
</dbReference>
<keyword evidence="5" id="KW-1185">Reference proteome</keyword>
<evidence type="ECO:0000313" key="5">
    <source>
        <dbReference type="Proteomes" id="UP001589627"/>
    </source>
</evidence>
<sequence length="272" mass="29828">MSPFRPVDGGTTLPESHGSLARGVPPSAPGTIFTLTLAGGIALGSGEGREVIFGRNRPDVHVCLGEDDLRVSRRHGSLVHRGRHWWLHNTGRLPIRLPGARLLFGNEEPVPLAEGYTPLFVRGSNEREHLLEVYVAGADGRRPAPRHEDVTRPPKVWRLDEDERLALIVLGQRYLLHEPRPQPLPWHMAAGQLAELRPDAGWTRKKVEHLVVGVRNRLSAGGVAGLTRAEIGEPVGNALNHNLLRELLLSTTLVPPDLAVLDEPPVRGGERP</sequence>
<dbReference type="EMBL" id="JBHLZP010000702">
    <property type="protein sequence ID" value="MFB9839388.1"/>
    <property type="molecule type" value="Genomic_DNA"/>
</dbReference>
<dbReference type="InterPro" id="IPR000253">
    <property type="entry name" value="FHA_dom"/>
</dbReference>
<dbReference type="CDD" id="cd00060">
    <property type="entry name" value="FHA"/>
    <property type="match status" value="1"/>
</dbReference>
<dbReference type="SUPFAM" id="SSF49879">
    <property type="entry name" value="SMAD/FHA domain"/>
    <property type="match status" value="1"/>
</dbReference>
<dbReference type="RefSeq" id="WP_378212498.1">
    <property type="nucleotide sequence ID" value="NZ_JBHLZP010000702.1"/>
</dbReference>
<dbReference type="Gene3D" id="2.60.200.20">
    <property type="match status" value="1"/>
</dbReference>